<organism evidence="1 2">
    <name type="scientific">Pelatocladus maniniholoensis HA4357-MV3</name>
    <dbReference type="NCBI Taxonomy" id="1117104"/>
    <lineage>
        <taxon>Bacteria</taxon>
        <taxon>Bacillati</taxon>
        <taxon>Cyanobacteriota</taxon>
        <taxon>Cyanophyceae</taxon>
        <taxon>Nostocales</taxon>
        <taxon>Nostocaceae</taxon>
        <taxon>Pelatocladus</taxon>
    </lineage>
</organism>
<comment type="caution">
    <text evidence="1">The sequence shown here is derived from an EMBL/GenBank/DDBJ whole genome shotgun (WGS) entry which is preliminary data.</text>
</comment>
<dbReference type="EMBL" id="JAHHHW010000069">
    <property type="protein sequence ID" value="MBW4431412.1"/>
    <property type="molecule type" value="Genomic_DNA"/>
</dbReference>
<evidence type="ECO:0000313" key="2">
    <source>
        <dbReference type="Proteomes" id="UP000813215"/>
    </source>
</evidence>
<evidence type="ECO:0000313" key="1">
    <source>
        <dbReference type="EMBL" id="MBW4431412.1"/>
    </source>
</evidence>
<gene>
    <name evidence="1" type="ORF">KME28_06700</name>
</gene>
<proteinExistence type="predicted"/>
<sequence>MLQFTDNTVITSCFFIITNPYNKDNNDKIFVGTVRTTFNVLKIFCF</sequence>
<protein>
    <submittedName>
        <fullName evidence="1">Carbohydrate porin</fullName>
    </submittedName>
</protein>
<reference evidence="1" key="2">
    <citation type="journal article" date="2022" name="Microbiol. Resour. Announc.">
        <title>Metagenome Sequencing to Explore Phylogenomics of Terrestrial Cyanobacteria.</title>
        <authorList>
            <person name="Ward R.D."/>
            <person name="Stajich J.E."/>
            <person name="Johansen J.R."/>
            <person name="Huntemann M."/>
            <person name="Clum A."/>
            <person name="Foster B."/>
            <person name="Foster B."/>
            <person name="Roux S."/>
            <person name="Palaniappan K."/>
            <person name="Varghese N."/>
            <person name="Mukherjee S."/>
            <person name="Reddy T.B.K."/>
            <person name="Daum C."/>
            <person name="Copeland A."/>
            <person name="Chen I.A."/>
            <person name="Ivanova N.N."/>
            <person name="Kyrpides N.C."/>
            <person name="Shapiro N."/>
            <person name="Eloe-Fadrosh E.A."/>
            <person name="Pietrasiak N."/>
        </authorList>
    </citation>
    <scope>NUCLEOTIDE SEQUENCE</scope>
    <source>
        <strain evidence="1">HA4357-MV3</strain>
    </source>
</reference>
<name>A0A9E3LS50_9NOST</name>
<dbReference type="Proteomes" id="UP000813215">
    <property type="component" value="Unassembled WGS sequence"/>
</dbReference>
<accession>A0A9E3LS50</accession>
<reference evidence="1" key="1">
    <citation type="submission" date="2021-05" db="EMBL/GenBank/DDBJ databases">
        <authorList>
            <person name="Pietrasiak N."/>
            <person name="Ward R."/>
            <person name="Stajich J.E."/>
            <person name="Kurbessoian T."/>
        </authorList>
    </citation>
    <scope>NUCLEOTIDE SEQUENCE</scope>
    <source>
        <strain evidence="1">HA4357-MV3</strain>
    </source>
</reference>
<dbReference type="AlphaFoldDB" id="A0A9E3LS50"/>